<organism evidence="1 2">
    <name type="scientific">Pseudomonas syringae pv. aceris</name>
    <dbReference type="NCBI Taxonomy" id="199198"/>
    <lineage>
        <taxon>Bacteria</taxon>
        <taxon>Pseudomonadati</taxon>
        <taxon>Pseudomonadota</taxon>
        <taxon>Gammaproteobacteria</taxon>
        <taxon>Pseudomonadales</taxon>
        <taxon>Pseudomonadaceae</taxon>
        <taxon>Pseudomonas</taxon>
        <taxon>Pseudomonas syringae</taxon>
    </lineage>
</organism>
<dbReference type="Proteomes" id="UP000050297">
    <property type="component" value="Unassembled WGS sequence"/>
</dbReference>
<accession>A0A0L8ILH7</accession>
<protein>
    <submittedName>
        <fullName evidence="1">Uncharacterized protein</fullName>
    </submittedName>
</protein>
<dbReference type="PATRIC" id="fig|199198.4.peg.2749"/>
<dbReference type="EMBL" id="LJPM01000486">
    <property type="protein sequence ID" value="KPW13167.1"/>
    <property type="molecule type" value="Genomic_DNA"/>
</dbReference>
<comment type="caution">
    <text evidence="1">The sequence shown here is derived from an EMBL/GenBank/DDBJ whole genome shotgun (WGS) entry which is preliminary data.</text>
</comment>
<name>A0A0L8ILH7_PSESX</name>
<sequence length="232" mass="25597">MKQELDAVVVNAGCLMFFPEPQPVSLKNDVLDSMLYVQLAASKQHSKFAEPEKWNETRLAAAQRFGWLPSANEHVSQPLPAESAETVWSCMARALAPFVSADTLLQAESFMRRVGNQSVGSEALDLLRSQSVQSGLNHAGRLQVSVVLQMAFVDTRQNLKLAQFQFATRQPLPSGFLFEVIEPRNIYGNIAVTVYAMQLFEQVYSQFRDGIDTALSSKRAGLIMSLGGSPDV</sequence>
<evidence type="ECO:0000313" key="1">
    <source>
        <dbReference type="EMBL" id="KPW13167.1"/>
    </source>
</evidence>
<gene>
    <name evidence="1" type="ORF">ALO91_02243</name>
</gene>
<dbReference type="RefSeq" id="WP_003399687.1">
    <property type="nucleotide sequence ID" value="NZ_LGAR01000152.1"/>
</dbReference>
<evidence type="ECO:0000313" key="2">
    <source>
        <dbReference type="Proteomes" id="UP000050297"/>
    </source>
</evidence>
<dbReference type="AlphaFoldDB" id="A0A0L8ILH7"/>
<reference evidence="1 2" key="1">
    <citation type="submission" date="2015-09" db="EMBL/GenBank/DDBJ databases">
        <title>Genome announcement of multiple Pseudomonas syringae strains.</title>
        <authorList>
            <person name="Thakur S."/>
            <person name="Wang P.W."/>
            <person name="Gong Y."/>
            <person name="Weir B.S."/>
            <person name="Guttman D.S."/>
        </authorList>
    </citation>
    <scope>NUCLEOTIDE SEQUENCE [LARGE SCALE GENOMIC DNA]</scope>
    <source>
        <strain evidence="1 2">ICMP2802</strain>
    </source>
</reference>
<proteinExistence type="predicted"/>